<feature type="compositionally biased region" description="Basic and acidic residues" evidence="1">
    <location>
        <begin position="27"/>
        <end position="42"/>
    </location>
</feature>
<comment type="caution">
    <text evidence="4">The sequence shown here is derived from an EMBL/GenBank/DDBJ whole genome shotgun (WGS) entry which is preliminary data.</text>
</comment>
<evidence type="ECO:0000256" key="2">
    <source>
        <dbReference type="SAM" id="Phobius"/>
    </source>
</evidence>
<evidence type="ECO:0000259" key="3">
    <source>
        <dbReference type="PROSITE" id="PS51352"/>
    </source>
</evidence>
<organism evidence="4">
    <name type="scientific">Caldilineaceae bacterium SB0675_bin_29</name>
    <dbReference type="NCBI Taxonomy" id="2605266"/>
    <lineage>
        <taxon>Bacteria</taxon>
        <taxon>Bacillati</taxon>
        <taxon>Chloroflexota</taxon>
        <taxon>Caldilineae</taxon>
        <taxon>Caldilineales</taxon>
        <taxon>Caldilineaceae</taxon>
    </lineage>
</organism>
<gene>
    <name evidence="4" type="ORF">F4148_03800</name>
</gene>
<dbReference type="CDD" id="cd02966">
    <property type="entry name" value="TlpA_like_family"/>
    <property type="match status" value="1"/>
</dbReference>
<dbReference type="PANTHER" id="PTHR42852:SF13">
    <property type="entry name" value="PROTEIN DIPZ"/>
    <property type="match status" value="1"/>
</dbReference>
<accession>A0A6B1G0E5</accession>
<dbReference type="SUPFAM" id="SSF52833">
    <property type="entry name" value="Thioredoxin-like"/>
    <property type="match status" value="1"/>
</dbReference>
<dbReference type="Gene3D" id="3.40.30.10">
    <property type="entry name" value="Glutaredoxin"/>
    <property type="match status" value="1"/>
</dbReference>
<dbReference type="PANTHER" id="PTHR42852">
    <property type="entry name" value="THIOL:DISULFIDE INTERCHANGE PROTEIN DSBE"/>
    <property type="match status" value="1"/>
</dbReference>
<feature type="domain" description="Thioredoxin" evidence="3">
    <location>
        <begin position="80"/>
        <end position="219"/>
    </location>
</feature>
<feature type="region of interest" description="Disordered" evidence="1">
    <location>
        <begin position="16"/>
        <end position="42"/>
    </location>
</feature>
<dbReference type="InterPro" id="IPR013766">
    <property type="entry name" value="Thioredoxin_domain"/>
</dbReference>
<keyword evidence="2" id="KW-0472">Membrane</keyword>
<keyword evidence="2" id="KW-0812">Transmembrane</keyword>
<sequence length="219" mass="24904">MSGSGDWMRNWPAMTELSGTESGTPHLPDRDTFPESHTERQTDAPSRRAVRFWRVLFLGVVMAFIVLLAVRLWQTNVQEQRAAGEAPELRFTTFDGVEVDLGELRGTGVVINFWASWCTPCREEAELLEQTWRREKENGIVFLGLDYLDQEPAALAYLAEFDITYPNGPDLRSQAARRYRIQGVPETFFISPEGRIVETVVGPIASQQEMDELLDLIRP</sequence>
<dbReference type="GO" id="GO:0016209">
    <property type="term" value="F:antioxidant activity"/>
    <property type="evidence" value="ECO:0007669"/>
    <property type="project" value="InterPro"/>
</dbReference>
<protein>
    <submittedName>
        <fullName evidence="4">TlpA family protein disulfide reductase</fullName>
    </submittedName>
</protein>
<dbReference type="Pfam" id="PF00578">
    <property type="entry name" value="AhpC-TSA"/>
    <property type="match status" value="1"/>
</dbReference>
<dbReference type="InterPro" id="IPR017937">
    <property type="entry name" value="Thioredoxin_CS"/>
</dbReference>
<reference evidence="4" key="1">
    <citation type="submission" date="2019-09" db="EMBL/GenBank/DDBJ databases">
        <title>Characterisation of the sponge microbiome using genome-centric metagenomics.</title>
        <authorList>
            <person name="Engelberts J.P."/>
            <person name="Robbins S.J."/>
            <person name="De Goeij J.M."/>
            <person name="Aranda M."/>
            <person name="Bell S.C."/>
            <person name="Webster N.S."/>
        </authorList>
    </citation>
    <scope>NUCLEOTIDE SEQUENCE</scope>
    <source>
        <strain evidence="4">SB0675_bin_29</strain>
    </source>
</reference>
<proteinExistence type="predicted"/>
<feature type="transmembrane region" description="Helical" evidence="2">
    <location>
        <begin position="55"/>
        <end position="73"/>
    </location>
</feature>
<dbReference type="AlphaFoldDB" id="A0A6B1G0E5"/>
<evidence type="ECO:0000256" key="1">
    <source>
        <dbReference type="SAM" id="MobiDB-lite"/>
    </source>
</evidence>
<dbReference type="PROSITE" id="PS00194">
    <property type="entry name" value="THIOREDOXIN_1"/>
    <property type="match status" value="1"/>
</dbReference>
<name>A0A6B1G0E5_9CHLR</name>
<dbReference type="InterPro" id="IPR036249">
    <property type="entry name" value="Thioredoxin-like_sf"/>
</dbReference>
<dbReference type="GO" id="GO:0016491">
    <property type="term" value="F:oxidoreductase activity"/>
    <property type="evidence" value="ECO:0007669"/>
    <property type="project" value="InterPro"/>
</dbReference>
<dbReference type="InterPro" id="IPR000866">
    <property type="entry name" value="AhpC/TSA"/>
</dbReference>
<keyword evidence="2" id="KW-1133">Transmembrane helix</keyword>
<dbReference type="PROSITE" id="PS51352">
    <property type="entry name" value="THIOREDOXIN_2"/>
    <property type="match status" value="1"/>
</dbReference>
<dbReference type="EMBL" id="VYDA01000141">
    <property type="protein sequence ID" value="MYH60906.1"/>
    <property type="molecule type" value="Genomic_DNA"/>
</dbReference>
<dbReference type="InterPro" id="IPR050553">
    <property type="entry name" value="Thioredoxin_ResA/DsbE_sf"/>
</dbReference>
<evidence type="ECO:0000313" key="4">
    <source>
        <dbReference type="EMBL" id="MYH60906.1"/>
    </source>
</evidence>